<comment type="caution">
    <text evidence="2">The sequence shown here is derived from an EMBL/GenBank/DDBJ whole genome shotgun (WGS) entry which is preliminary data.</text>
</comment>
<evidence type="ECO:0000313" key="3">
    <source>
        <dbReference type="Proteomes" id="UP001352223"/>
    </source>
</evidence>
<reference evidence="2 3" key="1">
    <citation type="submission" date="2022-10" db="EMBL/GenBank/DDBJ databases">
        <authorList>
            <person name="Xie J."/>
            <person name="Shen N."/>
        </authorList>
    </citation>
    <scope>NUCLEOTIDE SEQUENCE [LARGE SCALE GENOMIC DNA]</scope>
    <source>
        <strain evidence="2 3">DSM 41681</strain>
    </source>
</reference>
<dbReference type="EMBL" id="JAOZYB010000116">
    <property type="protein sequence ID" value="MEB3961988.1"/>
    <property type="molecule type" value="Genomic_DNA"/>
</dbReference>
<dbReference type="Pfam" id="PF08239">
    <property type="entry name" value="SH3_3"/>
    <property type="match status" value="1"/>
</dbReference>
<evidence type="ECO:0000313" key="2">
    <source>
        <dbReference type="EMBL" id="MEB3961988.1"/>
    </source>
</evidence>
<gene>
    <name evidence="2" type="ORF">OKJ48_17295</name>
</gene>
<keyword evidence="3" id="KW-1185">Reference proteome</keyword>
<protein>
    <submittedName>
        <fullName evidence="2">SH3 domain-containing protein</fullName>
    </submittedName>
</protein>
<dbReference type="Gene3D" id="2.30.30.40">
    <property type="entry name" value="SH3 Domains"/>
    <property type="match status" value="1"/>
</dbReference>
<proteinExistence type="predicted"/>
<sequence>MAVEDIANTTPETDTETGAEAVTETVTETVTKAVTEAVVEAVTETVTMAVAAAGPYPVAPGYNVNVRSGPGTQYRVVRTLPKGARVTINCQKPGQTVTGPYGTTKIWDNIGVGEYISDAYVRTGSDGYVAARCA</sequence>
<evidence type="ECO:0000259" key="1">
    <source>
        <dbReference type="Pfam" id="PF08239"/>
    </source>
</evidence>
<dbReference type="RefSeq" id="WP_324769402.1">
    <property type="nucleotide sequence ID" value="NZ_BAAATS010000057.1"/>
</dbReference>
<dbReference type="Proteomes" id="UP001352223">
    <property type="component" value="Unassembled WGS sequence"/>
</dbReference>
<organism evidence="2 3">
    <name type="scientific">Streptomyces kunmingensis</name>
    <dbReference type="NCBI Taxonomy" id="68225"/>
    <lineage>
        <taxon>Bacteria</taxon>
        <taxon>Bacillati</taxon>
        <taxon>Actinomycetota</taxon>
        <taxon>Actinomycetes</taxon>
        <taxon>Kitasatosporales</taxon>
        <taxon>Streptomycetaceae</taxon>
        <taxon>Streptomyces</taxon>
    </lineage>
</organism>
<name>A0ABU6CBA8_9ACTN</name>
<accession>A0ABU6CBA8</accession>
<feature type="domain" description="SH3b" evidence="1">
    <location>
        <begin position="63"/>
        <end position="94"/>
    </location>
</feature>
<dbReference type="InterPro" id="IPR003646">
    <property type="entry name" value="SH3-like_bac-type"/>
</dbReference>